<protein>
    <submittedName>
        <fullName evidence="2">DUF4920 domain-containing protein</fullName>
    </submittedName>
</protein>
<dbReference type="EMBL" id="PFFQ01000012">
    <property type="protein sequence ID" value="PIW18519.1"/>
    <property type="molecule type" value="Genomic_DNA"/>
</dbReference>
<reference evidence="2 3" key="1">
    <citation type="submission" date="2017-09" db="EMBL/GenBank/DDBJ databases">
        <title>Depth-based differentiation of microbial function through sediment-hosted aquifers and enrichment of novel symbionts in the deep terrestrial subsurface.</title>
        <authorList>
            <person name="Probst A.J."/>
            <person name="Ladd B."/>
            <person name="Jarett J.K."/>
            <person name="Geller-Mcgrath D.E."/>
            <person name="Sieber C.M."/>
            <person name="Emerson J.B."/>
            <person name="Anantharaman K."/>
            <person name="Thomas B.C."/>
            <person name="Malmstrom R."/>
            <person name="Stieglmeier M."/>
            <person name="Klingl A."/>
            <person name="Woyke T."/>
            <person name="Ryan C.M."/>
            <person name="Banfield J.F."/>
        </authorList>
    </citation>
    <scope>NUCLEOTIDE SEQUENCE [LARGE SCALE GENOMIC DNA]</scope>
    <source>
        <strain evidence="2">CG17_big_fil_post_rev_8_21_14_2_50_48_46</strain>
    </source>
</reference>
<name>A0A2M7G8T8_9BACT</name>
<keyword evidence="1" id="KW-0732">Signal</keyword>
<proteinExistence type="predicted"/>
<evidence type="ECO:0000313" key="2">
    <source>
        <dbReference type="EMBL" id="PIW18519.1"/>
    </source>
</evidence>
<feature type="chain" id="PRO_5014805331" evidence="1">
    <location>
        <begin position="23"/>
        <end position="155"/>
    </location>
</feature>
<accession>A0A2M7G8T8</accession>
<evidence type="ECO:0000256" key="1">
    <source>
        <dbReference type="SAM" id="SignalP"/>
    </source>
</evidence>
<dbReference type="Proteomes" id="UP000231019">
    <property type="component" value="Unassembled WGS sequence"/>
</dbReference>
<organism evidence="2 3">
    <name type="scientific">bacterium (Candidatus Blackallbacteria) CG17_big_fil_post_rev_8_21_14_2_50_48_46</name>
    <dbReference type="NCBI Taxonomy" id="2014261"/>
    <lineage>
        <taxon>Bacteria</taxon>
        <taxon>Candidatus Blackallbacteria</taxon>
    </lineage>
</organism>
<dbReference type="InterPro" id="IPR032577">
    <property type="entry name" value="DUF4920"/>
</dbReference>
<dbReference type="AlphaFoldDB" id="A0A2M7G8T8"/>
<gene>
    <name evidence="2" type="ORF">COW36_04295</name>
</gene>
<sequence>MKRKIFGLLMAATLVLSQAAQAEQVLGKRPALKEVIKISTLLDHPENYLGKTIKIEGIAMDVCPTRGCWMKIKSDRKKESLLIKVDDGEMVFPMSARGKNMVIEGKLIKKMMPLKEVLELEEARAKKAGKPFDPSQFKGPRPMYMFHPTGVVVQD</sequence>
<evidence type="ECO:0000313" key="3">
    <source>
        <dbReference type="Proteomes" id="UP000231019"/>
    </source>
</evidence>
<feature type="signal peptide" evidence="1">
    <location>
        <begin position="1"/>
        <end position="22"/>
    </location>
</feature>
<comment type="caution">
    <text evidence="2">The sequence shown here is derived from an EMBL/GenBank/DDBJ whole genome shotgun (WGS) entry which is preliminary data.</text>
</comment>
<dbReference type="Pfam" id="PF16267">
    <property type="entry name" value="DUF4920"/>
    <property type="match status" value="1"/>
</dbReference>